<dbReference type="PANTHER" id="PTHR43212:SF3">
    <property type="entry name" value="QUERCETIN 2,3-DIOXYGENASE"/>
    <property type="match status" value="1"/>
</dbReference>
<dbReference type="Gene3D" id="2.60.120.10">
    <property type="entry name" value="Jelly Rolls"/>
    <property type="match status" value="2"/>
</dbReference>
<evidence type="ECO:0000256" key="3">
    <source>
        <dbReference type="RuleBase" id="RU003457"/>
    </source>
</evidence>
<dbReference type="InterPro" id="IPR014710">
    <property type="entry name" value="RmlC-like_jellyroll"/>
</dbReference>
<evidence type="ECO:0000256" key="1">
    <source>
        <dbReference type="ARBA" id="ARBA00008416"/>
    </source>
</evidence>
<comment type="similarity">
    <text evidence="1 3">Belongs to the pirin family.</text>
</comment>
<dbReference type="PANTHER" id="PTHR43212">
    <property type="entry name" value="QUERCETIN 2,3-DIOXYGENASE"/>
    <property type="match status" value="1"/>
</dbReference>
<evidence type="ECO:0000256" key="2">
    <source>
        <dbReference type="PIRSR" id="PIRSR006232-1"/>
    </source>
</evidence>
<accession>A0A5B8CRQ7</accession>
<protein>
    <submittedName>
        <fullName evidence="6">Pirin family protein</fullName>
    </submittedName>
</protein>
<name>A0A5B8CRQ7_9PROT</name>
<keyword evidence="2" id="KW-0479">Metal-binding</keyword>
<gene>
    <name evidence="6" type="ORF">FIU01_04205</name>
</gene>
<dbReference type="InterPro" id="IPR003829">
    <property type="entry name" value="Pirin_N_dom"/>
</dbReference>
<evidence type="ECO:0000313" key="6">
    <source>
        <dbReference type="EMBL" id="QDC43800.1"/>
    </source>
</evidence>
<dbReference type="InterPro" id="IPR041602">
    <property type="entry name" value="Quercetinase_C"/>
</dbReference>
<evidence type="ECO:0000259" key="5">
    <source>
        <dbReference type="Pfam" id="PF17954"/>
    </source>
</evidence>
<dbReference type="Pfam" id="PF02678">
    <property type="entry name" value="Pirin"/>
    <property type="match status" value="1"/>
</dbReference>
<keyword evidence="2" id="KW-0408">Iron</keyword>
<feature type="binding site" evidence="2">
    <location>
        <position position="59"/>
    </location>
    <ligand>
        <name>Fe cation</name>
        <dbReference type="ChEBI" id="CHEBI:24875"/>
    </ligand>
</feature>
<feature type="domain" description="Pirin N-terminal" evidence="4">
    <location>
        <begin position="9"/>
        <end position="119"/>
    </location>
</feature>
<comment type="cofactor">
    <cofactor evidence="2">
        <name>Fe cation</name>
        <dbReference type="ChEBI" id="CHEBI:24875"/>
    </cofactor>
    <text evidence="2">Binds 1 Fe cation per subunit.</text>
</comment>
<dbReference type="PIRSF" id="PIRSF006232">
    <property type="entry name" value="Pirin"/>
    <property type="match status" value="1"/>
</dbReference>
<proteinExistence type="inferred from homology"/>
<sequence>MLHVRPSNTRGYAHHGWLESFHSFSFAGYYDPAHMGYSVLRVINDDKVAPGTGFGMHGHQDMEIITYMLAGELRHTDSMGHSEVIRAGDVQRMTAGTGVRHSEMNASTQTTAHLLQIWVTPDTLGLAPAYEDKTIPLADKQNQWALIAAPVAPHVAASDAQYGSLKVHQDLSLYATVLSPARSLPVEVKAHRCAYLHVARGAVMIGDQTLQAGDALQVEAAQRFTMQAVAESEVLWFDLPRTSE</sequence>
<dbReference type="KEGG" id="mmec:FIU01_04205"/>
<evidence type="ECO:0000259" key="4">
    <source>
        <dbReference type="Pfam" id="PF02678"/>
    </source>
</evidence>
<feature type="binding site" evidence="2">
    <location>
        <position position="103"/>
    </location>
    <ligand>
        <name>Fe cation</name>
        <dbReference type="ChEBI" id="CHEBI:24875"/>
    </ligand>
</feature>
<dbReference type="EMBL" id="CP040946">
    <property type="protein sequence ID" value="QDC43800.1"/>
    <property type="molecule type" value="Genomic_DNA"/>
</dbReference>
<feature type="binding site" evidence="2">
    <location>
        <position position="101"/>
    </location>
    <ligand>
        <name>Fe cation</name>
        <dbReference type="ChEBI" id="CHEBI:24875"/>
    </ligand>
</feature>
<dbReference type="OrthoDB" id="321327at2"/>
<dbReference type="Pfam" id="PF17954">
    <property type="entry name" value="Pirin_C_2"/>
    <property type="match status" value="1"/>
</dbReference>
<dbReference type="GO" id="GO:0046872">
    <property type="term" value="F:metal ion binding"/>
    <property type="evidence" value="ECO:0007669"/>
    <property type="project" value="UniProtKB-KW"/>
</dbReference>
<dbReference type="SUPFAM" id="SSF51182">
    <property type="entry name" value="RmlC-like cupins"/>
    <property type="match status" value="1"/>
</dbReference>
<dbReference type="InterPro" id="IPR012093">
    <property type="entry name" value="Pirin"/>
</dbReference>
<feature type="binding site" evidence="2">
    <location>
        <position position="57"/>
    </location>
    <ligand>
        <name>Fe cation</name>
        <dbReference type="ChEBI" id="CHEBI:24875"/>
    </ligand>
</feature>
<dbReference type="RefSeq" id="WP_140003148.1">
    <property type="nucleotide sequence ID" value="NZ_CP040946.1"/>
</dbReference>
<dbReference type="CDD" id="cd02910">
    <property type="entry name" value="cupin_Yhhw_N"/>
    <property type="match status" value="1"/>
</dbReference>
<organism evidence="6 7">
    <name type="scientific">Methylophilus medardicus</name>
    <dbReference type="NCBI Taxonomy" id="2588534"/>
    <lineage>
        <taxon>Bacteria</taxon>
        <taxon>Pseudomonadati</taxon>
        <taxon>Pseudomonadota</taxon>
        <taxon>Betaproteobacteria</taxon>
        <taxon>Nitrosomonadales</taxon>
        <taxon>Methylophilaceae</taxon>
        <taxon>Methylophilus</taxon>
    </lineage>
</organism>
<evidence type="ECO:0000313" key="7">
    <source>
        <dbReference type="Proteomes" id="UP000311008"/>
    </source>
</evidence>
<keyword evidence="7" id="KW-1185">Reference proteome</keyword>
<dbReference type="Proteomes" id="UP000311008">
    <property type="component" value="Chromosome"/>
</dbReference>
<reference evidence="7" key="1">
    <citation type="journal article" date="2019" name="ISME J.">
        <title>Evolution in action: habitat transition from sediment to the pelagial leads to genome streamlining in Methylophilaceae.</title>
        <authorList>
            <person name="Salcher M."/>
            <person name="Schaefle D."/>
            <person name="Kaspar M."/>
            <person name="Neuenschwander S.M."/>
            <person name="Ghai R."/>
        </authorList>
    </citation>
    <scope>NUCLEOTIDE SEQUENCE [LARGE SCALE GENOMIC DNA]</scope>
    <source>
        <strain evidence="7">MMS-M-51</strain>
    </source>
</reference>
<dbReference type="InterPro" id="IPR011051">
    <property type="entry name" value="RmlC_Cupin_sf"/>
</dbReference>
<dbReference type="AlphaFoldDB" id="A0A5B8CRQ7"/>
<feature type="domain" description="Quercetin 2,3-dioxygenase C-terminal cupin" evidence="5">
    <location>
        <begin position="155"/>
        <end position="239"/>
    </location>
</feature>